<keyword evidence="2" id="KW-1185">Reference proteome</keyword>
<gene>
    <name evidence="1" type="ORF">Plil01_001454500</name>
</gene>
<dbReference type="AlphaFoldDB" id="A0A9W7CLW3"/>
<name>A0A9W7CLW3_9STRA</name>
<accession>A0A9W7CLW3</accession>
<comment type="caution">
    <text evidence="1">The sequence shown here is derived from an EMBL/GenBank/DDBJ whole genome shotgun (WGS) entry which is preliminary data.</text>
</comment>
<reference evidence="1" key="1">
    <citation type="submission" date="2023-04" db="EMBL/GenBank/DDBJ databases">
        <title>Phytophthora lilii NBRC 32176.</title>
        <authorList>
            <person name="Ichikawa N."/>
            <person name="Sato H."/>
            <person name="Tonouchi N."/>
        </authorList>
    </citation>
    <scope>NUCLEOTIDE SEQUENCE</scope>
    <source>
        <strain evidence="1">NBRC 32176</strain>
    </source>
</reference>
<evidence type="ECO:0000313" key="2">
    <source>
        <dbReference type="Proteomes" id="UP001165083"/>
    </source>
</evidence>
<proteinExistence type="predicted"/>
<dbReference type="EMBL" id="BSXW01001156">
    <property type="protein sequence ID" value="GMF34127.1"/>
    <property type="molecule type" value="Genomic_DNA"/>
</dbReference>
<organism evidence="1 2">
    <name type="scientific">Phytophthora lilii</name>
    <dbReference type="NCBI Taxonomy" id="2077276"/>
    <lineage>
        <taxon>Eukaryota</taxon>
        <taxon>Sar</taxon>
        <taxon>Stramenopiles</taxon>
        <taxon>Oomycota</taxon>
        <taxon>Peronosporomycetes</taxon>
        <taxon>Peronosporales</taxon>
        <taxon>Peronosporaceae</taxon>
        <taxon>Phytophthora</taxon>
    </lineage>
</organism>
<evidence type="ECO:0000313" key="1">
    <source>
        <dbReference type="EMBL" id="GMF34127.1"/>
    </source>
</evidence>
<dbReference type="Proteomes" id="UP001165083">
    <property type="component" value="Unassembled WGS sequence"/>
</dbReference>
<sequence>MPNPTADHALVQKKSFRYFERMTNKFTVQPDSGFNFTLTNGIANPKKLFMCPIITNPSAVAPNASTSDVINPLRSPLTTVPATMSAK</sequence>
<dbReference type="OrthoDB" id="111292at2759"/>
<protein>
    <submittedName>
        <fullName evidence="1">Unnamed protein product</fullName>
    </submittedName>
</protein>